<dbReference type="RefSeq" id="WP_094690877.1">
    <property type="nucleotide sequence ID" value="NZ_JBQKGU010000001.1"/>
</dbReference>
<evidence type="ECO:0000313" key="9">
    <source>
        <dbReference type="EMBL" id="OZG52967.1"/>
    </source>
</evidence>
<feature type="region of interest" description="Disordered" evidence="7">
    <location>
        <begin position="287"/>
        <end position="335"/>
    </location>
</feature>
<dbReference type="PANTHER" id="PTHR30429">
    <property type="entry name" value="D-METHIONINE-BINDING LIPOPROTEIN METQ"/>
    <property type="match status" value="1"/>
</dbReference>
<accession>A0A261F1I9</accession>
<organism evidence="9 10">
    <name type="scientific">Pseudoscardovia suis</name>
    <dbReference type="NCBI Taxonomy" id="987063"/>
    <lineage>
        <taxon>Bacteria</taxon>
        <taxon>Bacillati</taxon>
        <taxon>Actinomycetota</taxon>
        <taxon>Actinomycetes</taxon>
        <taxon>Bifidobacteriales</taxon>
        <taxon>Bifidobacteriaceae</taxon>
        <taxon>Pseudoscardovia</taxon>
    </lineage>
</organism>
<gene>
    <name evidence="9" type="ORF">PSSU_0585</name>
</gene>
<keyword evidence="10" id="KW-1185">Reference proteome</keyword>
<feature type="signal peptide" evidence="8">
    <location>
        <begin position="1"/>
        <end position="31"/>
    </location>
</feature>
<evidence type="ECO:0000256" key="1">
    <source>
        <dbReference type="ARBA" id="ARBA00004635"/>
    </source>
</evidence>
<feature type="chain" id="PRO_5038709374" evidence="8">
    <location>
        <begin position="32"/>
        <end position="335"/>
    </location>
</feature>
<comment type="subcellular location">
    <subcellularLocation>
        <location evidence="1">Membrane</location>
        <topology evidence="1">Lipid-anchor</topology>
    </subcellularLocation>
</comment>
<evidence type="ECO:0000256" key="7">
    <source>
        <dbReference type="SAM" id="MobiDB-lite"/>
    </source>
</evidence>
<evidence type="ECO:0000256" key="5">
    <source>
        <dbReference type="ARBA" id="ARBA00023139"/>
    </source>
</evidence>
<dbReference type="PANTHER" id="PTHR30429:SF0">
    <property type="entry name" value="METHIONINE-BINDING LIPOPROTEIN METQ"/>
    <property type="match status" value="1"/>
</dbReference>
<keyword evidence="5" id="KW-0564">Palmitate</keyword>
<comment type="caution">
    <text evidence="9">The sequence shown here is derived from an EMBL/GenBank/DDBJ whole genome shotgun (WGS) entry which is preliminary data.</text>
</comment>
<dbReference type="Proteomes" id="UP000216454">
    <property type="component" value="Unassembled WGS sequence"/>
</dbReference>
<evidence type="ECO:0000256" key="3">
    <source>
        <dbReference type="ARBA" id="ARBA00022729"/>
    </source>
</evidence>
<evidence type="ECO:0000256" key="2">
    <source>
        <dbReference type="ARBA" id="ARBA00008973"/>
    </source>
</evidence>
<feature type="compositionally biased region" description="Low complexity" evidence="7">
    <location>
        <begin position="294"/>
        <end position="324"/>
    </location>
</feature>
<keyword evidence="4" id="KW-0472">Membrane</keyword>
<dbReference type="SUPFAM" id="SSF53850">
    <property type="entry name" value="Periplasmic binding protein-like II"/>
    <property type="match status" value="1"/>
</dbReference>
<dbReference type="OrthoDB" id="9812878at2"/>
<reference evidence="9 10" key="1">
    <citation type="journal article" date="2017" name="BMC Genomics">
        <title>Comparative genomic and phylogenomic analyses of the Bifidobacteriaceae family.</title>
        <authorList>
            <person name="Lugli G.A."/>
            <person name="Milani C."/>
            <person name="Turroni F."/>
            <person name="Duranti S."/>
            <person name="Mancabelli L."/>
            <person name="Mangifesta M."/>
            <person name="Ferrario C."/>
            <person name="Modesto M."/>
            <person name="Mattarelli P."/>
            <person name="Jiri K."/>
            <person name="van Sinderen D."/>
            <person name="Ventura M."/>
        </authorList>
    </citation>
    <scope>NUCLEOTIDE SEQUENCE [LARGE SCALE GENOMIC DNA]</scope>
    <source>
        <strain evidence="9 10">DSM 24744</strain>
    </source>
</reference>
<keyword evidence="6" id="KW-0449">Lipoprotein</keyword>
<name>A0A261F1I9_9BIFI</name>
<dbReference type="GO" id="GO:0016020">
    <property type="term" value="C:membrane"/>
    <property type="evidence" value="ECO:0007669"/>
    <property type="project" value="UniProtKB-SubCell"/>
</dbReference>
<dbReference type="EMBL" id="MWWQ01000005">
    <property type="protein sequence ID" value="OZG52967.1"/>
    <property type="molecule type" value="Genomic_DNA"/>
</dbReference>
<proteinExistence type="inferred from homology"/>
<evidence type="ECO:0000256" key="6">
    <source>
        <dbReference type="ARBA" id="ARBA00023288"/>
    </source>
</evidence>
<dbReference type="Pfam" id="PF03180">
    <property type="entry name" value="Lipoprotein_9"/>
    <property type="match status" value="1"/>
</dbReference>
<feature type="compositionally biased region" description="Basic and acidic residues" evidence="7">
    <location>
        <begin position="325"/>
        <end position="335"/>
    </location>
</feature>
<evidence type="ECO:0000313" key="10">
    <source>
        <dbReference type="Proteomes" id="UP000216454"/>
    </source>
</evidence>
<sequence>MALSFSTIRSSKAGRTLAAVLAAATLLGSFAACGSKANASDKLQKADGSSTTQITVGVCPGPYGDMVKEVIAPLLKDKGYELTTQEFTDYVQPNKALASGSIDANLFQHGNYLKKFTSDNNLDLTSLGQTPTLGLGIYSNKYKSVDEIPDGATVSVSSDASNLARSLDVLRQAGLVELSGDTDATKATVDDITSNPKNLQIKTMDAAQLARSLDTVDFSLVPGNYAWDANLDPESALALEDQTEGVMEVFVVRTSDVNTDFATKVKDLLVSQEFKDAIANSRFASFGKPSAWGDDASSDSSSSASATESASSSASASATESASSSEDKESSSSSK</sequence>
<evidence type="ECO:0000256" key="4">
    <source>
        <dbReference type="ARBA" id="ARBA00023136"/>
    </source>
</evidence>
<protein>
    <submittedName>
        <fullName evidence="9">Methionine ABC transporter ATPase</fullName>
    </submittedName>
</protein>
<dbReference type="AlphaFoldDB" id="A0A261F1I9"/>
<evidence type="ECO:0000256" key="8">
    <source>
        <dbReference type="SAM" id="SignalP"/>
    </source>
</evidence>
<dbReference type="Gene3D" id="3.40.190.10">
    <property type="entry name" value="Periplasmic binding protein-like II"/>
    <property type="match status" value="2"/>
</dbReference>
<keyword evidence="3 8" id="KW-0732">Signal</keyword>
<dbReference type="InterPro" id="IPR004872">
    <property type="entry name" value="Lipoprotein_NlpA"/>
</dbReference>
<comment type="similarity">
    <text evidence="2">Belongs to the NlpA lipoprotein family.</text>
</comment>